<evidence type="ECO:0000313" key="4">
    <source>
        <dbReference type="Proteomes" id="UP000477980"/>
    </source>
</evidence>
<evidence type="ECO:0000259" key="2">
    <source>
        <dbReference type="Pfam" id="PF10728"/>
    </source>
</evidence>
<dbReference type="Pfam" id="PF03807">
    <property type="entry name" value="F420_oxidored"/>
    <property type="match status" value="1"/>
</dbReference>
<dbReference type="AlphaFoldDB" id="A0A6G1VQD6"/>
<dbReference type="RefSeq" id="WP_153090203.1">
    <property type="nucleotide sequence ID" value="NZ_VZAH01000158.1"/>
</dbReference>
<dbReference type="OrthoDB" id="9810755at2"/>
<dbReference type="InterPro" id="IPR036291">
    <property type="entry name" value="NAD(P)-bd_dom_sf"/>
</dbReference>
<evidence type="ECO:0000313" key="3">
    <source>
        <dbReference type="EMBL" id="MQP15775.1"/>
    </source>
</evidence>
<sequence>MALGKNKIEKEKDMKVILIGAGNLATHLGKAIFAAGHDVVQVFSRTMQSATALASEVGAQPVSDISDVRSDADLYVVSVKDSAIVELIPVLCKGKETKVFLHTAGSIPMDVFQGMALHYGVLYPMQTFSKQREVDFSQIPCFIEANDEYALQQIGDVAHQVSSRVYHLASEDRKYLHLSAVFACNFVNHCYALSQEILEEHGIPFDVMLPLIDETAAKVHELDPKDAQTGPAVRYDENVLRAQGALLKSNPQMKDIYDRMSMSIHKLSVKE</sequence>
<accession>A0A6G1VQD6</accession>
<dbReference type="InterPro" id="IPR028939">
    <property type="entry name" value="P5C_Rdtase_cat_N"/>
</dbReference>
<dbReference type="SUPFAM" id="SSF48179">
    <property type="entry name" value="6-phosphogluconate dehydrogenase C-terminal domain-like"/>
    <property type="match status" value="1"/>
</dbReference>
<dbReference type="InterPro" id="IPR018931">
    <property type="entry name" value="DUF2520"/>
</dbReference>
<feature type="domain" description="DUF2520" evidence="2">
    <location>
        <begin position="139"/>
        <end position="263"/>
    </location>
</feature>
<dbReference type="EMBL" id="VZAH01000158">
    <property type="protein sequence ID" value="MQP15775.1"/>
    <property type="molecule type" value="Genomic_DNA"/>
</dbReference>
<comment type="caution">
    <text evidence="3">The sequence shown here is derived from an EMBL/GenBank/DDBJ whole genome shotgun (WGS) entry which is preliminary data.</text>
</comment>
<organism evidence="3 4">
    <name type="scientific">Segatella copri</name>
    <dbReference type="NCBI Taxonomy" id="165179"/>
    <lineage>
        <taxon>Bacteria</taxon>
        <taxon>Pseudomonadati</taxon>
        <taxon>Bacteroidota</taxon>
        <taxon>Bacteroidia</taxon>
        <taxon>Bacteroidales</taxon>
        <taxon>Prevotellaceae</taxon>
        <taxon>Segatella</taxon>
    </lineage>
</organism>
<dbReference type="SUPFAM" id="SSF51735">
    <property type="entry name" value="NAD(P)-binding Rossmann-fold domains"/>
    <property type="match status" value="1"/>
</dbReference>
<proteinExistence type="predicted"/>
<evidence type="ECO:0000259" key="1">
    <source>
        <dbReference type="Pfam" id="PF03807"/>
    </source>
</evidence>
<dbReference type="Pfam" id="PF10728">
    <property type="entry name" value="DUF2520"/>
    <property type="match status" value="1"/>
</dbReference>
<name>A0A6G1VQD6_9BACT</name>
<reference evidence="3 4" key="1">
    <citation type="submission" date="2019-09" db="EMBL/GenBank/DDBJ databases">
        <title>Distinct polysaccharide growth profiles of human intestinal Prevotella copri isolates.</title>
        <authorList>
            <person name="Fehlner-Peach H."/>
            <person name="Magnabosco C."/>
            <person name="Raghavan V."/>
            <person name="Scher J.U."/>
            <person name="Tett A."/>
            <person name="Cox L.M."/>
            <person name="Gottsegen C."/>
            <person name="Watters A."/>
            <person name="Wiltshire- Gordon J.D."/>
            <person name="Segata N."/>
            <person name="Bonneau R."/>
            <person name="Littman D.R."/>
        </authorList>
    </citation>
    <scope>NUCLEOTIDE SEQUENCE [LARGE SCALE GENOMIC DNA]</scope>
    <source>
        <strain evidence="4">iAA917</strain>
    </source>
</reference>
<dbReference type="Gene3D" id="3.40.50.720">
    <property type="entry name" value="NAD(P)-binding Rossmann-like Domain"/>
    <property type="match status" value="1"/>
</dbReference>
<protein>
    <submittedName>
        <fullName evidence="3">DUF2520 domain-containing protein</fullName>
    </submittedName>
</protein>
<dbReference type="PANTHER" id="PTHR40459">
    <property type="entry name" value="CONSERVED HYPOTHETICAL ALANINE AND LEUCINE RICH PROTEIN"/>
    <property type="match status" value="1"/>
</dbReference>
<dbReference type="Gene3D" id="1.10.1040.20">
    <property type="entry name" value="ProC-like, C-terminal domain"/>
    <property type="match status" value="1"/>
</dbReference>
<dbReference type="Proteomes" id="UP000477980">
    <property type="component" value="Unassembled WGS sequence"/>
</dbReference>
<dbReference type="PANTHER" id="PTHR40459:SF1">
    <property type="entry name" value="CONSERVED HYPOTHETICAL ALANINE AND LEUCINE RICH PROTEIN"/>
    <property type="match status" value="1"/>
</dbReference>
<gene>
    <name evidence="3" type="ORF">F7D25_15510</name>
</gene>
<feature type="domain" description="Pyrroline-5-carboxylate reductase catalytic N-terminal" evidence="1">
    <location>
        <begin position="15"/>
        <end position="91"/>
    </location>
</feature>
<dbReference type="InterPro" id="IPR037108">
    <property type="entry name" value="TM1727-like_C_sf"/>
</dbReference>
<dbReference type="InterPro" id="IPR008927">
    <property type="entry name" value="6-PGluconate_DH-like_C_sf"/>
</dbReference>